<gene>
    <name evidence="2" type="ORF">AVEN_159245_1</name>
</gene>
<evidence type="ECO:0000313" key="3">
    <source>
        <dbReference type="Proteomes" id="UP000499080"/>
    </source>
</evidence>
<keyword evidence="3" id="KW-1185">Reference proteome</keyword>
<evidence type="ECO:0000313" key="2">
    <source>
        <dbReference type="EMBL" id="GBL73170.1"/>
    </source>
</evidence>
<organism evidence="2 3">
    <name type="scientific">Araneus ventricosus</name>
    <name type="common">Orbweaver spider</name>
    <name type="synonym">Epeira ventricosa</name>
    <dbReference type="NCBI Taxonomy" id="182803"/>
    <lineage>
        <taxon>Eukaryota</taxon>
        <taxon>Metazoa</taxon>
        <taxon>Ecdysozoa</taxon>
        <taxon>Arthropoda</taxon>
        <taxon>Chelicerata</taxon>
        <taxon>Arachnida</taxon>
        <taxon>Araneae</taxon>
        <taxon>Araneomorphae</taxon>
        <taxon>Entelegynae</taxon>
        <taxon>Araneoidea</taxon>
        <taxon>Araneidae</taxon>
        <taxon>Araneus</taxon>
    </lineage>
</organism>
<evidence type="ECO:0000256" key="1">
    <source>
        <dbReference type="SAM" id="MobiDB-lite"/>
    </source>
</evidence>
<dbReference type="EMBL" id="BGPR01000003">
    <property type="protein sequence ID" value="GBL73170.1"/>
    <property type="molecule type" value="Genomic_DNA"/>
</dbReference>
<feature type="region of interest" description="Disordered" evidence="1">
    <location>
        <begin position="96"/>
        <end position="115"/>
    </location>
</feature>
<reference evidence="2 3" key="1">
    <citation type="journal article" date="2019" name="Sci. Rep.">
        <title>Orb-weaving spider Araneus ventricosus genome elucidates the spidroin gene catalogue.</title>
        <authorList>
            <person name="Kono N."/>
            <person name="Nakamura H."/>
            <person name="Ohtoshi R."/>
            <person name="Moran D.A.P."/>
            <person name="Shinohara A."/>
            <person name="Yoshida Y."/>
            <person name="Fujiwara M."/>
            <person name="Mori M."/>
            <person name="Tomita M."/>
            <person name="Arakawa K."/>
        </authorList>
    </citation>
    <scope>NUCLEOTIDE SEQUENCE [LARGE SCALE GENOMIC DNA]</scope>
</reference>
<sequence>MENKMCDLKSLPDLFRDTGNEIDFVHSASGESNDDSFVQSLRTQECDQTLKKARKIMANPMKWKCTTIEKRHFLINTTCRLITVKRKRLITEQGVEAEEDDWMEDEDEADNEKNKRKTELSRRKFFFMYFFCEGRENIDEKFGKAFTDVPKFLSDKVQSRRIPATQSPLPQHGEF</sequence>
<comment type="caution">
    <text evidence="2">The sequence shown here is derived from an EMBL/GenBank/DDBJ whole genome shotgun (WGS) entry which is preliminary data.</text>
</comment>
<proteinExistence type="predicted"/>
<name>A0A4Y2A0I1_ARAVE</name>
<dbReference type="AlphaFoldDB" id="A0A4Y2A0I1"/>
<accession>A0A4Y2A0I1</accession>
<dbReference type="Proteomes" id="UP000499080">
    <property type="component" value="Unassembled WGS sequence"/>
</dbReference>
<feature type="compositionally biased region" description="Acidic residues" evidence="1">
    <location>
        <begin position="96"/>
        <end position="110"/>
    </location>
</feature>
<protein>
    <submittedName>
        <fullName evidence="2">Uncharacterized protein</fullName>
    </submittedName>
</protein>